<evidence type="ECO:0000313" key="1">
    <source>
        <dbReference type="EnsemblMetazoa" id="ENSAATROPP009993"/>
    </source>
</evidence>
<name>A0AAG5DH10_ANOAO</name>
<dbReference type="EnsemblMetazoa" id="ENSAATROPT011063">
    <property type="protein sequence ID" value="ENSAATROPP009993"/>
    <property type="gene ID" value="ENSAATROPG009004"/>
</dbReference>
<reference evidence="1" key="1">
    <citation type="submission" date="2024-04" db="UniProtKB">
        <authorList>
            <consortium name="EnsemblMetazoa"/>
        </authorList>
    </citation>
    <scope>IDENTIFICATION</scope>
    <source>
        <strain evidence="1">EBRO</strain>
    </source>
</reference>
<organism evidence="1 2">
    <name type="scientific">Anopheles atroparvus</name>
    <name type="common">European mosquito</name>
    <dbReference type="NCBI Taxonomy" id="41427"/>
    <lineage>
        <taxon>Eukaryota</taxon>
        <taxon>Metazoa</taxon>
        <taxon>Ecdysozoa</taxon>
        <taxon>Arthropoda</taxon>
        <taxon>Hexapoda</taxon>
        <taxon>Insecta</taxon>
        <taxon>Pterygota</taxon>
        <taxon>Neoptera</taxon>
        <taxon>Endopterygota</taxon>
        <taxon>Diptera</taxon>
        <taxon>Nematocera</taxon>
        <taxon>Culicoidea</taxon>
        <taxon>Culicidae</taxon>
        <taxon>Anophelinae</taxon>
        <taxon>Anopheles</taxon>
    </lineage>
</organism>
<dbReference type="Proteomes" id="UP000075880">
    <property type="component" value="Unassembled WGS sequence"/>
</dbReference>
<protein>
    <submittedName>
        <fullName evidence="1">Uncharacterized protein</fullName>
    </submittedName>
</protein>
<keyword evidence="2" id="KW-1185">Reference proteome</keyword>
<sequence>MPDQTQSGQSYSACAGFYRTSLRTLEKISFTTAVNDALILLNPALEHGGKFRKHRKVAATELFQNAQRRRLSKFGFRFNLRCQRGTP</sequence>
<accession>A0AAG5DH10</accession>
<proteinExistence type="predicted"/>
<dbReference type="AlphaFoldDB" id="A0AAG5DH10"/>
<evidence type="ECO:0000313" key="2">
    <source>
        <dbReference type="Proteomes" id="UP000075880"/>
    </source>
</evidence>